<dbReference type="RefSeq" id="WP_258400114.1">
    <property type="nucleotide sequence ID" value="NZ_UAPV01000009.1"/>
</dbReference>
<dbReference type="AlphaFoldDB" id="A0A2X0WI48"/>
<keyword evidence="5 6" id="KW-0472">Membrane</keyword>
<protein>
    <submittedName>
        <fullName evidence="7">Na+-dependent transporters of the SNF family</fullName>
    </submittedName>
</protein>
<dbReference type="PANTHER" id="PTHR42948:SF1">
    <property type="entry name" value="TRANSPORTER"/>
    <property type="match status" value="1"/>
</dbReference>
<dbReference type="InterPro" id="IPR000175">
    <property type="entry name" value="Na/ntran_symport"/>
</dbReference>
<gene>
    <name evidence="7" type="ORF">NCTC13093_02608</name>
</gene>
<evidence type="ECO:0000256" key="5">
    <source>
        <dbReference type="ARBA" id="ARBA00023136"/>
    </source>
</evidence>
<dbReference type="InterPro" id="IPR037272">
    <property type="entry name" value="SNS_sf"/>
</dbReference>
<accession>A0A2X0WI48</accession>
<keyword evidence="3 6" id="KW-0812">Transmembrane</keyword>
<sequence length="146" mass="16035">MLFYCIKGFTGEFGVNTSAADAGKAFGDMLASPSSMLINMIAVVSVGFGICALGLRKGVERVTKPLMLLLFALLIFLSLRSFTLDGFKEGIEYYLYPNFESIEKYGILQILSAAMAQAFFTLSIGIGAIQIFVPIWTHATVWQQRL</sequence>
<feature type="transmembrane region" description="Helical" evidence="6">
    <location>
        <begin position="67"/>
        <end position="87"/>
    </location>
</feature>
<dbReference type="SUPFAM" id="SSF161070">
    <property type="entry name" value="SNF-like"/>
    <property type="match status" value="1"/>
</dbReference>
<keyword evidence="4 6" id="KW-1133">Transmembrane helix</keyword>
<dbReference type="GO" id="GO:0016020">
    <property type="term" value="C:membrane"/>
    <property type="evidence" value="ECO:0007669"/>
    <property type="project" value="UniProtKB-SubCell"/>
</dbReference>
<evidence type="ECO:0000256" key="6">
    <source>
        <dbReference type="SAM" id="Phobius"/>
    </source>
</evidence>
<name>A0A2X0WI48_9GAMM</name>
<feature type="transmembrane region" description="Helical" evidence="6">
    <location>
        <begin position="107"/>
        <end position="136"/>
    </location>
</feature>
<dbReference type="Pfam" id="PF00209">
    <property type="entry name" value="SNF"/>
    <property type="match status" value="1"/>
</dbReference>
<proteinExistence type="predicted"/>
<keyword evidence="2" id="KW-0813">Transport</keyword>
<evidence type="ECO:0000256" key="3">
    <source>
        <dbReference type="ARBA" id="ARBA00022692"/>
    </source>
</evidence>
<organism evidence="7 8">
    <name type="scientific">Anaerobiospirillum thomasii</name>
    <dbReference type="NCBI Taxonomy" id="179995"/>
    <lineage>
        <taxon>Bacteria</taxon>
        <taxon>Pseudomonadati</taxon>
        <taxon>Pseudomonadota</taxon>
        <taxon>Gammaproteobacteria</taxon>
        <taxon>Aeromonadales</taxon>
        <taxon>Succinivibrionaceae</taxon>
        <taxon>Anaerobiospirillum</taxon>
    </lineage>
</organism>
<evidence type="ECO:0000313" key="8">
    <source>
        <dbReference type="Proteomes" id="UP000250086"/>
    </source>
</evidence>
<dbReference type="PROSITE" id="PS50267">
    <property type="entry name" value="NA_NEUROTRAN_SYMP_3"/>
    <property type="match status" value="1"/>
</dbReference>
<feature type="transmembrane region" description="Helical" evidence="6">
    <location>
        <begin position="36"/>
        <end position="55"/>
    </location>
</feature>
<keyword evidence="8" id="KW-1185">Reference proteome</keyword>
<dbReference type="Proteomes" id="UP000250086">
    <property type="component" value="Unassembled WGS sequence"/>
</dbReference>
<dbReference type="PANTHER" id="PTHR42948">
    <property type="entry name" value="TRANSPORTER"/>
    <property type="match status" value="1"/>
</dbReference>
<evidence type="ECO:0000256" key="2">
    <source>
        <dbReference type="ARBA" id="ARBA00022448"/>
    </source>
</evidence>
<dbReference type="EMBL" id="UAPV01000009">
    <property type="protein sequence ID" value="SPT78970.1"/>
    <property type="molecule type" value="Genomic_DNA"/>
</dbReference>
<comment type="subcellular location">
    <subcellularLocation>
        <location evidence="1">Membrane</location>
        <topology evidence="1">Multi-pass membrane protein</topology>
    </subcellularLocation>
</comment>
<evidence type="ECO:0000313" key="7">
    <source>
        <dbReference type="EMBL" id="SPT78970.1"/>
    </source>
</evidence>
<reference evidence="7 8" key="1">
    <citation type="submission" date="2018-06" db="EMBL/GenBank/DDBJ databases">
        <authorList>
            <consortium name="Pathogen Informatics"/>
            <person name="Doyle S."/>
        </authorList>
    </citation>
    <scope>NUCLEOTIDE SEQUENCE [LARGE SCALE GENOMIC DNA]</scope>
    <source>
        <strain evidence="7 8">NCTC13093</strain>
    </source>
</reference>
<evidence type="ECO:0000256" key="4">
    <source>
        <dbReference type="ARBA" id="ARBA00022989"/>
    </source>
</evidence>
<evidence type="ECO:0000256" key="1">
    <source>
        <dbReference type="ARBA" id="ARBA00004141"/>
    </source>
</evidence>